<keyword evidence="23" id="KW-1185">Reference proteome</keyword>
<evidence type="ECO:0000256" key="17">
    <source>
        <dbReference type="PIRNR" id="PIRNR017632"/>
    </source>
</evidence>
<comment type="caution">
    <text evidence="22">The sequence shown here is derived from an EMBL/GenBank/DDBJ whole genome shotgun (WGS) entry which is preliminary data.</text>
</comment>
<dbReference type="Pfam" id="PF02275">
    <property type="entry name" value="CBAH"/>
    <property type="match status" value="1"/>
</dbReference>
<evidence type="ECO:0000259" key="21">
    <source>
        <dbReference type="Pfam" id="PF15508"/>
    </source>
</evidence>
<dbReference type="AlphaFoldDB" id="A0AAE1AWD2"/>
<dbReference type="CDD" id="cd01903">
    <property type="entry name" value="Ntn_AC_NAAA"/>
    <property type="match status" value="1"/>
</dbReference>
<dbReference type="FunFam" id="3.60.60.10:FF:000006">
    <property type="entry name" value="N-acylethanolamine-hydrolyzing acid amidase"/>
    <property type="match status" value="1"/>
</dbReference>
<evidence type="ECO:0000259" key="20">
    <source>
        <dbReference type="Pfam" id="PF02275"/>
    </source>
</evidence>
<feature type="domain" description="Acid ceramidase N-terminal" evidence="21">
    <location>
        <begin position="94"/>
        <end position="154"/>
    </location>
</feature>
<dbReference type="PIRSF" id="PIRSF017632">
    <property type="entry name" value="Acid_ceramidase-like"/>
    <property type="match status" value="1"/>
</dbReference>
<evidence type="ECO:0000256" key="19">
    <source>
        <dbReference type="SAM" id="Phobius"/>
    </source>
</evidence>
<sequence length="443" mass="49791">MQTSKQYRISSEKPRTHAFSKSSITGQASVIGIILTIVTILICGKTETKRQKMDLRKSSALLVVVLGLLSCHVEAQSVETKCQTGKYPPDPKTKVGTFVINLDLPPEQRWTELAKAKGPQIRYLIDGFKEFIKDFGNASKYIIDFVDSQGASLDKTLPYPFGGELKGISAATGMNLGEVVLYNLFYEFFTVCTSIVAEDSTGKLYHARNLDFGLFMGWDVKNKTWAITERLRPLIVNLDWQRKGKTVFKSVNYAGFVGILTAIKPNLFTFSMDERFNIDGGFIGIIKWLLGNHNQTWMGFLTRDVMENATSYTEAQIKLQKTVMLAPAYFILGGNKPGQASVITRSRDSALDTWPMANASKWYILETNYDHWEAPLFLDDRRTPAHKCMDKMEQKNAGFSGIFNVLSSEPMLNKLTTYTALMQVDAGSLETYIQDCKDPCTPW</sequence>
<keyword evidence="14" id="KW-0325">Glycoprotein</keyword>
<keyword evidence="19" id="KW-0472">Membrane</keyword>
<dbReference type="InterPro" id="IPR029132">
    <property type="entry name" value="CBAH/NAAA_C"/>
</dbReference>
<evidence type="ECO:0000256" key="9">
    <source>
        <dbReference type="ARBA" id="ARBA00022801"/>
    </source>
</evidence>
<evidence type="ECO:0000313" key="23">
    <source>
        <dbReference type="Proteomes" id="UP001283361"/>
    </source>
</evidence>
<feature type="domain" description="Choloylglycine hydrolase/NAAA C-terminal" evidence="20">
    <location>
        <begin position="192"/>
        <end position="428"/>
    </location>
</feature>
<name>A0AAE1AWD2_9GAST</name>
<dbReference type="GO" id="GO:0017064">
    <property type="term" value="F:fatty acid amide hydrolase activity"/>
    <property type="evidence" value="ECO:0007669"/>
    <property type="project" value="InterPro"/>
</dbReference>
<dbReference type="GO" id="GO:0006631">
    <property type="term" value="P:fatty acid metabolic process"/>
    <property type="evidence" value="ECO:0007669"/>
    <property type="project" value="InterPro"/>
</dbReference>
<dbReference type="Proteomes" id="UP001283361">
    <property type="component" value="Unassembled WGS sequence"/>
</dbReference>
<dbReference type="GO" id="GO:0006665">
    <property type="term" value="P:sphingolipid metabolic process"/>
    <property type="evidence" value="ECO:0007669"/>
    <property type="project" value="UniProtKB-KW"/>
</dbReference>
<evidence type="ECO:0000256" key="1">
    <source>
        <dbReference type="ARBA" id="ARBA00004371"/>
    </source>
</evidence>
<comment type="pathway">
    <text evidence="3">Lipid metabolism; sphingolipid metabolism.</text>
</comment>
<comment type="pathway">
    <text evidence="4">Sphingolipid metabolism.</text>
</comment>
<evidence type="ECO:0000256" key="11">
    <source>
        <dbReference type="ARBA" id="ARBA00023098"/>
    </source>
</evidence>
<evidence type="ECO:0000256" key="16">
    <source>
        <dbReference type="ARBA" id="ARBA00040588"/>
    </source>
</evidence>
<evidence type="ECO:0000256" key="18">
    <source>
        <dbReference type="PIRSR" id="PIRSR017632-1"/>
    </source>
</evidence>
<evidence type="ECO:0000256" key="5">
    <source>
        <dbReference type="ARBA" id="ARBA00005730"/>
    </source>
</evidence>
<feature type="active site" description="Nucleophile" evidence="18">
    <location>
        <position position="192"/>
    </location>
</feature>
<dbReference type="InterPro" id="IPR029130">
    <property type="entry name" value="Acid_ceramidase_N"/>
</dbReference>
<gene>
    <name evidence="22" type="ORF">RRG08_028299</name>
</gene>
<dbReference type="Pfam" id="PF15508">
    <property type="entry name" value="NAAA-beta"/>
    <property type="match status" value="1"/>
</dbReference>
<dbReference type="GO" id="GO:0005764">
    <property type="term" value="C:lysosome"/>
    <property type="evidence" value="ECO:0007669"/>
    <property type="project" value="UniProtKB-SubCell"/>
</dbReference>
<evidence type="ECO:0000313" key="22">
    <source>
        <dbReference type="EMBL" id="KAK3795097.1"/>
    </source>
</evidence>
<dbReference type="PANTHER" id="PTHR28583:SF1">
    <property type="entry name" value="ACID CERAMIDASE"/>
    <property type="match status" value="1"/>
</dbReference>
<keyword evidence="12" id="KW-0865">Zymogen</keyword>
<dbReference type="GO" id="GO:0005576">
    <property type="term" value="C:extracellular region"/>
    <property type="evidence" value="ECO:0007669"/>
    <property type="project" value="UniProtKB-SubCell"/>
</dbReference>
<feature type="transmembrane region" description="Helical" evidence="19">
    <location>
        <begin position="24"/>
        <end position="43"/>
    </location>
</feature>
<dbReference type="InterPro" id="IPR016699">
    <property type="entry name" value="Acid_ceramidase-like"/>
</dbReference>
<evidence type="ECO:0000256" key="8">
    <source>
        <dbReference type="ARBA" id="ARBA00022729"/>
    </source>
</evidence>
<dbReference type="Gene3D" id="3.60.60.10">
    <property type="entry name" value="Penicillin V Acylase, Chain A"/>
    <property type="match status" value="1"/>
</dbReference>
<accession>A0AAE1AWD2</accession>
<comment type="subcellular location">
    <subcellularLocation>
        <location evidence="1">Lysosome</location>
    </subcellularLocation>
    <subcellularLocation>
        <location evidence="2">Secreted</location>
    </subcellularLocation>
</comment>
<evidence type="ECO:0000256" key="6">
    <source>
        <dbReference type="ARBA" id="ARBA00011891"/>
    </source>
</evidence>
<evidence type="ECO:0000256" key="13">
    <source>
        <dbReference type="ARBA" id="ARBA00023157"/>
    </source>
</evidence>
<evidence type="ECO:0000256" key="14">
    <source>
        <dbReference type="ARBA" id="ARBA00023180"/>
    </source>
</evidence>
<dbReference type="GO" id="GO:0016020">
    <property type="term" value="C:membrane"/>
    <property type="evidence" value="ECO:0007669"/>
    <property type="project" value="GOC"/>
</dbReference>
<evidence type="ECO:0000256" key="12">
    <source>
        <dbReference type="ARBA" id="ARBA00023145"/>
    </source>
</evidence>
<keyword evidence="11 17" id="KW-0443">Lipid metabolism</keyword>
<dbReference type="PANTHER" id="PTHR28583">
    <property type="entry name" value="ACID AMIDASE"/>
    <property type="match status" value="1"/>
</dbReference>
<organism evidence="22 23">
    <name type="scientific">Elysia crispata</name>
    <name type="common">lettuce slug</name>
    <dbReference type="NCBI Taxonomy" id="231223"/>
    <lineage>
        <taxon>Eukaryota</taxon>
        <taxon>Metazoa</taxon>
        <taxon>Spiralia</taxon>
        <taxon>Lophotrochozoa</taxon>
        <taxon>Mollusca</taxon>
        <taxon>Gastropoda</taxon>
        <taxon>Heterobranchia</taxon>
        <taxon>Euthyneura</taxon>
        <taxon>Panpulmonata</taxon>
        <taxon>Sacoglossa</taxon>
        <taxon>Placobranchoidea</taxon>
        <taxon>Plakobranchidae</taxon>
        <taxon>Elysia</taxon>
    </lineage>
</organism>
<evidence type="ECO:0000256" key="15">
    <source>
        <dbReference type="ARBA" id="ARBA00023228"/>
    </source>
</evidence>
<keyword evidence="15" id="KW-0458">Lysosome</keyword>
<evidence type="ECO:0000256" key="4">
    <source>
        <dbReference type="ARBA" id="ARBA00004991"/>
    </source>
</evidence>
<dbReference type="EMBL" id="JAWDGP010001078">
    <property type="protein sequence ID" value="KAK3795097.1"/>
    <property type="molecule type" value="Genomic_DNA"/>
</dbReference>
<keyword evidence="7" id="KW-0964">Secreted</keyword>
<keyword evidence="9 17" id="KW-0378">Hydrolase</keyword>
<evidence type="ECO:0000256" key="2">
    <source>
        <dbReference type="ARBA" id="ARBA00004613"/>
    </source>
</evidence>
<keyword evidence="19" id="KW-0812">Transmembrane</keyword>
<proteinExistence type="inferred from homology"/>
<dbReference type="GO" id="GO:0017040">
    <property type="term" value="F:N-acylsphingosine amidohydrolase activity"/>
    <property type="evidence" value="ECO:0007669"/>
    <property type="project" value="UniProtKB-EC"/>
</dbReference>
<keyword evidence="19" id="KW-1133">Transmembrane helix</keyword>
<evidence type="ECO:0000256" key="3">
    <source>
        <dbReference type="ARBA" id="ARBA00004760"/>
    </source>
</evidence>
<evidence type="ECO:0000256" key="10">
    <source>
        <dbReference type="ARBA" id="ARBA00022919"/>
    </source>
</evidence>
<protein>
    <recommendedName>
        <fullName evidence="16">Acid ceramidase</fullName>
        <ecNumber evidence="6">3.5.1.23</ecNumber>
    </recommendedName>
</protein>
<evidence type="ECO:0000256" key="7">
    <source>
        <dbReference type="ARBA" id="ARBA00022525"/>
    </source>
</evidence>
<comment type="similarity">
    <text evidence="5 17">Belongs to the acid ceramidase family.</text>
</comment>
<keyword evidence="10" id="KW-0746">Sphingolipid metabolism</keyword>
<keyword evidence="13" id="KW-1015">Disulfide bond</keyword>
<keyword evidence="8" id="KW-0732">Signal</keyword>
<reference evidence="22" key="1">
    <citation type="journal article" date="2023" name="G3 (Bethesda)">
        <title>A reference genome for the long-term kleptoplast-retaining sea slug Elysia crispata morphotype clarki.</title>
        <authorList>
            <person name="Eastman K.E."/>
            <person name="Pendleton A.L."/>
            <person name="Shaikh M.A."/>
            <person name="Suttiyut T."/>
            <person name="Ogas R."/>
            <person name="Tomko P."/>
            <person name="Gavelis G."/>
            <person name="Widhalm J.R."/>
            <person name="Wisecaver J.H."/>
        </authorList>
    </citation>
    <scope>NUCLEOTIDE SEQUENCE</scope>
    <source>
        <strain evidence="22">ECLA1</strain>
    </source>
</reference>
<dbReference type="EC" id="3.5.1.23" evidence="6"/>